<dbReference type="GO" id="GO:0043015">
    <property type="term" value="F:gamma-tubulin binding"/>
    <property type="evidence" value="ECO:0007669"/>
    <property type="project" value="InterPro"/>
</dbReference>
<dbReference type="GO" id="GO:0005874">
    <property type="term" value="C:microtubule"/>
    <property type="evidence" value="ECO:0007669"/>
    <property type="project" value="UniProtKB-KW"/>
</dbReference>
<evidence type="ECO:0000259" key="10">
    <source>
        <dbReference type="Pfam" id="PF04130"/>
    </source>
</evidence>
<dbReference type="Gene3D" id="1.20.120.1900">
    <property type="entry name" value="Gamma-tubulin complex, C-terminal domain"/>
    <property type="match status" value="1"/>
</dbReference>
<evidence type="ECO:0000259" key="11">
    <source>
        <dbReference type="Pfam" id="PF17681"/>
    </source>
</evidence>
<feature type="compositionally biased region" description="Basic and acidic residues" evidence="9">
    <location>
        <begin position="361"/>
        <end position="378"/>
    </location>
</feature>
<evidence type="ECO:0000256" key="9">
    <source>
        <dbReference type="SAM" id="MobiDB-lite"/>
    </source>
</evidence>
<organism evidence="12 13">
    <name type="scientific">Bambusicola thoracicus</name>
    <name type="common">Chinese bamboo-partridge</name>
    <name type="synonym">Perdix thoracica</name>
    <dbReference type="NCBI Taxonomy" id="9083"/>
    <lineage>
        <taxon>Eukaryota</taxon>
        <taxon>Metazoa</taxon>
        <taxon>Chordata</taxon>
        <taxon>Craniata</taxon>
        <taxon>Vertebrata</taxon>
        <taxon>Euteleostomi</taxon>
        <taxon>Archelosauria</taxon>
        <taxon>Archosauria</taxon>
        <taxon>Dinosauria</taxon>
        <taxon>Saurischia</taxon>
        <taxon>Theropoda</taxon>
        <taxon>Coelurosauria</taxon>
        <taxon>Aves</taxon>
        <taxon>Neognathae</taxon>
        <taxon>Galloanserae</taxon>
        <taxon>Galliformes</taxon>
        <taxon>Phasianidae</taxon>
        <taxon>Perdicinae</taxon>
        <taxon>Bambusicola</taxon>
    </lineage>
</organism>
<evidence type="ECO:0000256" key="7">
    <source>
        <dbReference type="ARBA" id="ARBA00093547"/>
    </source>
</evidence>
<dbReference type="PANTHER" id="PTHR19302:SF27">
    <property type="entry name" value="GAMMA-TUBULIN COMPLEX COMPONENT 4"/>
    <property type="match status" value="1"/>
</dbReference>
<evidence type="ECO:0000256" key="1">
    <source>
        <dbReference type="ARBA" id="ARBA00004300"/>
    </source>
</evidence>
<evidence type="ECO:0000256" key="5">
    <source>
        <dbReference type="ARBA" id="ARBA00023212"/>
    </source>
</evidence>
<dbReference type="Proteomes" id="UP000237246">
    <property type="component" value="Unassembled WGS sequence"/>
</dbReference>
<evidence type="ECO:0000313" key="13">
    <source>
        <dbReference type="Proteomes" id="UP000237246"/>
    </source>
</evidence>
<keyword evidence="4 8" id="KW-0493">Microtubule</keyword>
<comment type="subunit">
    <text evidence="7">Component of the gamma-tubulin ring complex (gTuRC) consisting of TUBGCP2, TUBGCP3, TUBGCP4, TUBGCP5 and TUBGCP6 and gamma-tubulin TUBG1 or TUBG2. TUBGCP2, TUBGCP3, TUBGCP4, TUBGCP5 and TUBGCP6 assemble in a 5:5:2:1:1 stoichiometry; each is associated with a gamma-tubulin, thereby arranging 14 gamma-tubulins in a helical manner. Gamma-tubulin at the first position is blocked by TUBGCP3 at the last position, allowing 13 protafilaments to grow into a microtubule. The gTuRC (via TUBGCP3 and TUBGCP6) interacts with ACTB and MZT1; the interactions form a luminal bridge that stabilizes the initial structure during complex assembly. The gTuRC (via TUBGCP2) interacts with MZT2A/MZT2B and CDK5RAP2 (via CM1 motif); the interactions play a role in gTuRC activation. Interacts with NINL. Interacts with ATF5; the ATF5:PCNT:polyglutamylated tubulin (PGT) tripartite unites the mother centriole and the pericentriolar material (PCM) in the centrosome.</text>
</comment>
<dbReference type="GO" id="GO:0000930">
    <property type="term" value="C:gamma-tubulin complex"/>
    <property type="evidence" value="ECO:0007669"/>
    <property type="project" value="TreeGrafter"/>
</dbReference>
<dbReference type="AlphaFoldDB" id="A0A2P4THZ9"/>
<dbReference type="InterPro" id="IPR040457">
    <property type="entry name" value="GCP_C"/>
</dbReference>
<dbReference type="InterPro" id="IPR041470">
    <property type="entry name" value="GCP_N"/>
</dbReference>
<dbReference type="InterPro" id="IPR007259">
    <property type="entry name" value="GCP"/>
</dbReference>
<evidence type="ECO:0000256" key="2">
    <source>
        <dbReference type="ARBA" id="ARBA00010337"/>
    </source>
</evidence>
<evidence type="ECO:0000256" key="8">
    <source>
        <dbReference type="RuleBase" id="RU363050"/>
    </source>
</evidence>
<dbReference type="GO" id="GO:0005813">
    <property type="term" value="C:centrosome"/>
    <property type="evidence" value="ECO:0007669"/>
    <property type="project" value="UniProtKB-SubCell"/>
</dbReference>
<dbReference type="GO" id="GO:0051225">
    <property type="term" value="P:spindle assembly"/>
    <property type="evidence" value="ECO:0007669"/>
    <property type="project" value="TreeGrafter"/>
</dbReference>
<feature type="domain" description="Gamma tubulin complex component protein N-terminal" evidence="11">
    <location>
        <begin position="2"/>
        <end position="221"/>
    </location>
</feature>
<dbReference type="GO" id="GO:0051011">
    <property type="term" value="F:microtubule minus-end binding"/>
    <property type="evidence" value="ECO:0007669"/>
    <property type="project" value="TreeGrafter"/>
</dbReference>
<dbReference type="GO" id="GO:0031122">
    <property type="term" value="P:cytoplasmic microtubule organization"/>
    <property type="evidence" value="ECO:0007669"/>
    <property type="project" value="TreeGrafter"/>
</dbReference>
<feature type="region of interest" description="Disordered" evidence="9">
    <location>
        <begin position="361"/>
        <end position="380"/>
    </location>
</feature>
<evidence type="ECO:0000256" key="4">
    <source>
        <dbReference type="ARBA" id="ARBA00022701"/>
    </source>
</evidence>
<dbReference type="GO" id="GO:0051321">
    <property type="term" value="P:meiotic cell cycle"/>
    <property type="evidence" value="ECO:0007669"/>
    <property type="project" value="TreeGrafter"/>
</dbReference>
<gene>
    <name evidence="12" type="ORF">CIB84_000250</name>
</gene>
<proteinExistence type="inferred from homology"/>
<evidence type="ECO:0000256" key="6">
    <source>
        <dbReference type="ARBA" id="ARBA00093416"/>
    </source>
</evidence>
<keyword evidence="5 8" id="KW-0206">Cytoskeleton</keyword>
<reference evidence="12 13" key="1">
    <citation type="submission" date="2018-01" db="EMBL/GenBank/DDBJ databases">
        <title>Comparison of the Chinese Bamboo Partridge and Red Junglefowl genome sequences highlights the importance of demography in genome evolution.</title>
        <authorList>
            <person name="Tiley G.P."/>
            <person name="Kimball R.T."/>
            <person name="Braun E.L."/>
            <person name="Burleigh J.G."/>
        </authorList>
    </citation>
    <scope>NUCLEOTIDE SEQUENCE [LARGE SCALE GENOMIC DNA]</scope>
    <source>
        <strain evidence="12">RTK389</strain>
        <tissue evidence="12">Blood</tissue>
    </source>
</reference>
<comment type="caution">
    <text evidence="12">The sequence shown here is derived from an EMBL/GenBank/DDBJ whole genome shotgun (WGS) entry which is preliminary data.</text>
</comment>
<sequence length="599" mass="68207">MIHELLLALSGYPGAAFTWSKRGGLQVSQELPFLHPSETSVLNRLCRLGTDYIRFTEFVEQHTGHVQQQDHHLSQQNQSGLHGIYLRAFCTGLDSVLQPYRQALLDLEQEFLADPHLSISHVNYSLDQFQLLFPSVMVVVEQIKTQKIHGCQILETVHKHSCGGLPPVRSALEKILAVCHGVMYKQLSAWMLHGLLLDQHEEFFIKQGPSGNVCGQPEDDDDDLGIGGLTGKQLRELQDLNFPHCCTGSILKNQEDTFAAELHRLKQQPLFSLVDFESVVDWIRSTVAEHLWKLMVEESDLLGQLKAQNKHYLHLEYSVNICVLSLSDVNVAFQQSAHKVLLDDDNLLPLLHLTIEYHGKEHKDSSQTREGPSRELSPREAPASGWAALGLSYKVQWPLHILFTPAVLEKYNVVFKYLLSVRRVQAELQHCWALQMQRKHLKSNRTDAIKWRLRDHMAFLVDNLQYYLQVDVLESQFSQLLQQINATRDFESIRLAHDHFLSNLLAQSFILLKPVFHCLNEILDLCHSFCSLVSQNLGPLDERGAAQLSILVKGFSRQSSLLFKILSSVRNHQINSDLAQLLLRLDYNKYYTQAGGTLG</sequence>
<evidence type="ECO:0000256" key="3">
    <source>
        <dbReference type="ARBA" id="ARBA00022490"/>
    </source>
</evidence>
<comment type="similarity">
    <text evidence="2 8">Belongs to the TUBGCP family.</text>
</comment>
<feature type="non-terminal residue" evidence="12">
    <location>
        <position position="599"/>
    </location>
</feature>
<protein>
    <recommendedName>
        <fullName evidence="8">Gamma-tubulin complex component</fullName>
    </recommendedName>
</protein>
<feature type="domain" description="Gamma tubulin complex component C-terminal" evidence="10">
    <location>
        <begin position="370"/>
        <end position="591"/>
    </location>
</feature>
<dbReference type="PANTHER" id="PTHR19302">
    <property type="entry name" value="GAMMA TUBULIN COMPLEX PROTEIN"/>
    <property type="match status" value="1"/>
</dbReference>
<dbReference type="OrthoDB" id="78652at2759"/>
<dbReference type="GO" id="GO:0007020">
    <property type="term" value="P:microtubule nucleation"/>
    <property type="evidence" value="ECO:0007669"/>
    <property type="project" value="InterPro"/>
</dbReference>
<dbReference type="GO" id="GO:0000922">
    <property type="term" value="C:spindle pole"/>
    <property type="evidence" value="ECO:0007669"/>
    <property type="project" value="InterPro"/>
</dbReference>
<dbReference type="Pfam" id="PF17681">
    <property type="entry name" value="GCP_N_terminal"/>
    <property type="match status" value="1"/>
</dbReference>
<keyword evidence="3 8" id="KW-0963">Cytoplasm</keyword>
<dbReference type="InterPro" id="IPR042241">
    <property type="entry name" value="GCP_C_sf"/>
</dbReference>
<dbReference type="EMBL" id="PPHD01000096">
    <property type="protein sequence ID" value="POI35998.1"/>
    <property type="molecule type" value="Genomic_DNA"/>
</dbReference>
<keyword evidence="13" id="KW-1185">Reference proteome</keyword>
<dbReference type="GO" id="GO:0000278">
    <property type="term" value="P:mitotic cell cycle"/>
    <property type="evidence" value="ECO:0007669"/>
    <property type="project" value="TreeGrafter"/>
</dbReference>
<comment type="subcellular location">
    <subcellularLocation>
        <location evidence="1">Cytoplasm</location>
        <location evidence="1">Cytoskeleton</location>
        <location evidence="1">Microtubule organizing center</location>
        <location evidence="1">Centrosome</location>
    </subcellularLocation>
</comment>
<comment type="function">
    <text evidence="6">Component of the gamma-tubulin ring complex (gTuRC) which mediates microtubule nucleation. The gTuRC regulates the minus-end nucleation of alpha-beta tubulin heterodimers that grow into microtubule protafilaments, a critical step in centrosome duplication and spindle formation.</text>
</comment>
<accession>A0A2P4THZ9</accession>
<dbReference type="FunFam" id="1.20.120.1900:FF:000001">
    <property type="entry name" value="Gamma-tubulin complex component"/>
    <property type="match status" value="1"/>
</dbReference>
<dbReference type="Pfam" id="PF04130">
    <property type="entry name" value="GCP_C_terminal"/>
    <property type="match status" value="1"/>
</dbReference>
<name>A0A2P4THZ9_BAMTH</name>
<evidence type="ECO:0000313" key="12">
    <source>
        <dbReference type="EMBL" id="POI35998.1"/>
    </source>
</evidence>